<organism evidence="3 4">
    <name type="scientific">Paracoccus denitrificans</name>
    <dbReference type="NCBI Taxonomy" id="266"/>
    <lineage>
        <taxon>Bacteria</taxon>
        <taxon>Pseudomonadati</taxon>
        <taxon>Pseudomonadota</taxon>
        <taxon>Alphaproteobacteria</taxon>
        <taxon>Rhodobacterales</taxon>
        <taxon>Paracoccaceae</taxon>
        <taxon>Paracoccus</taxon>
    </lineage>
</organism>
<proteinExistence type="predicted"/>
<evidence type="ECO:0000256" key="1">
    <source>
        <dbReference type="SAM" id="MobiDB-lite"/>
    </source>
</evidence>
<comment type="caution">
    <text evidence="3">The sequence shown here is derived from an EMBL/GenBank/DDBJ whole genome shotgun (WGS) entry which is preliminary data.</text>
</comment>
<evidence type="ECO:0008006" key="5">
    <source>
        <dbReference type="Google" id="ProtNLM"/>
    </source>
</evidence>
<dbReference type="InterPro" id="IPR014115">
    <property type="entry name" value="TrbI_Ftype"/>
</dbReference>
<dbReference type="Proteomes" id="UP000315344">
    <property type="component" value="Unassembled WGS sequence"/>
</dbReference>
<dbReference type="EMBL" id="VAFL01000027">
    <property type="protein sequence ID" value="TKW63908.1"/>
    <property type="molecule type" value="Genomic_DNA"/>
</dbReference>
<evidence type="ECO:0000313" key="3">
    <source>
        <dbReference type="EMBL" id="TKW63908.1"/>
    </source>
</evidence>
<keyword evidence="2" id="KW-0472">Membrane</keyword>
<protein>
    <recommendedName>
        <fullName evidence="5">Conjugal transfer protein TrbI</fullName>
    </recommendedName>
</protein>
<keyword evidence="2" id="KW-0812">Transmembrane</keyword>
<evidence type="ECO:0000256" key="2">
    <source>
        <dbReference type="SAM" id="Phobius"/>
    </source>
</evidence>
<dbReference type="AlphaFoldDB" id="A0A533I2A0"/>
<evidence type="ECO:0000313" key="4">
    <source>
        <dbReference type="Proteomes" id="UP000315344"/>
    </source>
</evidence>
<dbReference type="Pfam" id="PF09677">
    <property type="entry name" value="TrbI_Ftype"/>
    <property type="match status" value="1"/>
</dbReference>
<keyword evidence="2" id="KW-1133">Transmembrane helix</keyword>
<gene>
    <name evidence="3" type="ORF">DI616_19010</name>
</gene>
<reference evidence="3 4" key="1">
    <citation type="journal article" date="2017" name="Nat. Commun.">
        <title>In situ click chemistry generation of cyclooxygenase-2 inhibitors.</title>
        <authorList>
            <person name="Bhardwaj A."/>
            <person name="Kaur J."/>
            <person name="Wuest M."/>
            <person name="Wuest F."/>
        </authorList>
    </citation>
    <scope>NUCLEOTIDE SEQUENCE [LARGE SCALE GENOMIC DNA]</scope>
    <source>
        <strain evidence="3">S2_012_000_R3_94</strain>
    </source>
</reference>
<sequence length="217" mass="22961">MVDRQSELDLPPPPRKTNGPVRKKARFAGLSRSQLFAGLFVAIALIWSMWVTKRLLTPPGDHLVAARLSNIVGEYVQAQARSSAPPAQVEAEMKAFMAALDGELQKRSAQGDVVLVGEAVLTKNVPDITDGLRRAVYAAGIRLPAPASAQRQQPMQQPLAPAVVPNLPPDPSTEPFQGFDPMTAGADVPAQYPAQPVTGRPTPSVSTFGGPGDGNGQ</sequence>
<feature type="transmembrane region" description="Helical" evidence="2">
    <location>
        <begin position="33"/>
        <end position="50"/>
    </location>
</feature>
<name>A0A533I2A0_PARDE</name>
<feature type="region of interest" description="Disordered" evidence="1">
    <location>
        <begin position="148"/>
        <end position="217"/>
    </location>
</feature>
<feature type="region of interest" description="Disordered" evidence="1">
    <location>
        <begin position="1"/>
        <end position="22"/>
    </location>
</feature>
<accession>A0A533I2A0</accession>